<dbReference type="RefSeq" id="WP_109821509.1">
    <property type="nucleotide sequence ID" value="NZ_QGKL01000004.1"/>
</dbReference>
<proteinExistence type="predicted"/>
<dbReference type="AlphaFoldDB" id="A0A317CM52"/>
<keyword evidence="1" id="KW-0802">TPR repeat</keyword>
<protein>
    <submittedName>
        <fullName evidence="4">Uncharacterized protein</fullName>
    </submittedName>
</protein>
<dbReference type="Pfam" id="PF13414">
    <property type="entry name" value="TPR_11"/>
    <property type="match status" value="1"/>
</dbReference>
<feature type="compositionally biased region" description="Polar residues" evidence="2">
    <location>
        <begin position="42"/>
        <end position="53"/>
    </location>
</feature>
<keyword evidence="3" id="KW-0732">Signal</keyword>
<organism evidence="4 5">
    <name type="scientific">Leucothrix arctica</name>
    <dbReference type="NCBI Taxonomy" id="1481894"/>
    <lineage>
        <taxon>Bacteria</taxon>
        <taxon>Pseudomonadati</taxon>
        <taxon>Pseudomonadota</taxon>
        <taxon>Gammaproteobacteria</taxon>
        <taxon>Thiotrichales</taxon>
        <taxon>Thiotrichaceae</taxon>
        <taxon>Leucothrix</taxon>
    </lineage>
</organism>
<feature type="repeat" description="TPR" evidence="1">
    <location>
        <begin position="177"/>
        <end position="210"/>
    </location>
</feature>
<accession>A0A317CM52</accession>
<evidence type="ECO:0000313" key="5">
    <source>
        <dbReference type="Proteomes" id="UP000245506"/>
    </source>
</evidence>
<dbReference type="InterPro" id="IPR011990">
    <property type="entry name" value="TPR-like_helical_dom_sf"/>
</dbReference>
<evidence type="ECO:0000256" key="3">
    <source>
        <dbReference type="SAM" id="SignalP"/>
    </source>
</evidence>
<feature type="region of interest" description="Disordered" evidence="2">
    <location>
        <begin position="25"/>
        <end position="53"/>
    </location>
</feature>
<dbReference type="OrthoDB" id="6196966at2"/>
<keyword evidence="5" id="KW-1185">Reference proteome</keyword>
<feature type="chain" id="PRO_5016390251" evidence="3">
    <location>
        <begin position="24"/>
        <end position="279"/>
    </location>
</feature>
<dbReference type="PROSITE" id="PS50005">
    <property type="entry name" value="TPR"/>
    <property type="match status" value="2"/>
</dbReference>
<dbReference type="Gene3D" id="1.25.40.10">
    <property type="entry name" value="Tetratricopeptide repeat domain"/>
    <property type="match status" value="1"/>
</dbReference>
<dbReference type="SMART" id="SM00028">
    <property type="entry name" value="TPR"/>
    <property type="match status" value="2"/>
</dbReference>
<gene>
    <name evidence="4" type="ORF">DKT75_00655</name>
</gene>
<name>A0A317CM52_9GAMM</name>
<dbReference type="InterPro" id="IPR019734">
    <property type="entry name" value="TPR_rpt"/>
</dbReference>
<dbReference type="PROSITE" id="PS51257">
    <property type="entry name" value="PROKAR_LIPOPROTEIN"/>
    <property type="match status" value="1"/>
</dbReference>
<feature type="signal peptide" evidence="3">
    <location>
        <begin position="1"/>
        <end position="23"/>
    </location>
</feature>
<evidence type="ECO:0000313" key="4">
    <source>
        <dbReference type="EMBL" id="PWQ99614.1"/>
    </source>
</evidence>
<evidence type="ECO:0000256" key="1">
    <source>
        <dbReference type="PROSITE-ProRule" id="PRU00339"/>
    </source>
</evidence>
<feature type="repeat" description="TPR" evidence="1">
    <location>
        <begin position="211"/>
        <end position="244"/>
    </location>
</feature>
<dbReference type="EMBL" id="QGKL01000004">
    <property type="protein sequence ID" value="PWQ99614.1"/>
    <property type="molecule type" value="Genomic_DNA"/>
</dbReference>
<sequence>MFKKSVVRYCLLGCVAIISTACSSTEPRRSSPVRETLPTVPTPQRTAPVQQSTTALQNRGVYSAPAFEEYKPQATGPYSRPEDTYQSYVPDQSYDTFTTPLEQSQPAVVERLSPPPLKVEMPVPEPVKPVVEDQSKNELDIDPFADIPERETAAVTSNNSVAKPAPRTANRSLSVAANALLLGAKAEAAVGRYDSAINKVERALRIEPNSPLLWYQLGNFNYGKGRYDQAISLSRKSLRMSTGNRGLVSQNLALISKAATKTGNTKVFREVLDYKKMNP</sequence>
<evidence type="ECO:0000256" key="2">
    <source>
        <dbReference type="SAM" id="MobiDB-lite"/>
    </source>
</evidence>
<reference evidence="4 5" key="1">
    <citation type="submission" date="2018-05" db="EMBL/GenBank/DDBJ databases">
        <title>Leucothrix arctica sp. nov., isolated from Arctic seawater.</title>
        <authorList>
            <person name="Choi A."/>
            <person name="Baek K."/>
        </authorList>
    </citation>
    <scope>NUCLEOTIDE SEQUENCE [LARGE SCALE GENOMIC DNA]</scope>
    <source>
        <strain evidence="4 5">IMCC9719</strain>
    </source>
</reference>
<dbReference type="SUPFAM" id="SSF48452">
    <property type="entry name" value="TPR-like"/>
    <property type="match status" value="1"/>
</dbReference>
<comment type="caution">
    <text evidence="4">The sequence shown here is derived from an EMBL/GenBank/DDBJ whole genome shotgun (WGS) entry which is preliminary data.</text>
</comment>
<dbReference type="Proteomes" id="UP000245506">
    <property type="component" value="Unassembled WGS sequence"/>
</dbReference>